<evidence type="ECO:0000313" key="9">
    <source>
        <dbReference type="EMBL" id="EEH58280.1"/>
    </source>
</evidence>
<organism evidence="10">
    <name type="scientific">Micromonas pusilla (strain CCMP1545)</name>
    <name type="common">Picoplanktonic green alga</name>
    <dbReference type="NCBI Taxonomy" id="564608"/>
    <lineage>
        <taxon>Eukaryota</taxon>
        <taxon>Viridiplantae</taxon>
        <taxon>Chlorophyta</taxon>
        <taxon>Mamiellophyceae</taxon>
        <taxon>Mamiellales</taxon>
        <taxon>Mamiellaceae</taxon>
        <taxon>Micromonas</taxon>
    </lineage>
</organism>
<dbReference type="STRING" id="564608.C1MNE1"/>
<dbReference type="Gene3D" id="3.30.200.20">
    <property type="entry name" value="Phosphorylase Kinase, domain 1"/>
    <property type="match status" value="1"/>
</dbReference>
<feature type="binding site" evidence="5">
    <location>
        <position position="158"/>
    </location>
    <ligand>
        <name>ATP</name>
        <dbReference type="ChEBI" id="CHEBI:30616"/>
    </ligand>
</feature>
<dbReference type="InterPro" id="IPR051681">
    <property type="entry name" value="Ser/Thr_Kinases-Pseudokinases"/>
</dbReference>
<feature type="domain" description="Protein kinase" evidence="8">
    <location>
        <begin position="131"/>
        <end position="424"/>
    </location>
</feature>
<dbReference type="Pfam" id="PF00069">
    <property type="entry name" value="Pkinase"/>
    <property type="match status" value="1"/>
</dbReference>
<dbReference type="GO" id="GO:0004674">
    <property type="term" value="F:protein serine/threonine kinase activity"/>
    <property type="evidence" value="ECO:0007669"/>
    <property type="project" value="TreeGrafter"/>
</dbReference>
<evidence type="ECO:0000313" key="10">
    <source>
        <dbReference type="Proteomes" id="UP000001876"/>
    </source>
</evidence>
<feature type="coiled-coil region" evidence="6">
    <location>
        <begin position="42"/>
        <end position="72"/>
    </location>
</feature>
<dbReference type="Gene3D" id="1.10.510.10">
    <property type="entry name" value="Transferase(Phosphotransferase) domain 1"/>
    <property type="match status" value="1"/>
</dbReference>
<dbReference type="InterPro" id="IPR000073">
    <property type="entry name" value="AB_hydrolase_1"/>
</dbReference>
<keyword evidence="3" id="KW-0418">Kinase</keyword>
<dbReference type="eggNOG" id="KOG0192">
    <property type="taxonomic scope" value="Eukaryota"/>
</dbReference>
<keyword evidence="6" id="KW-0175">Coiled coil</keyword>
<dbReference type="Gene3D" id="3.40.50.1820">
    <property type="entry name" value="alpha/beta hydrolase"/>
    <property type="match status" value="1"/>
</dbReference>
<evidence type="ECO:0000256" key="5">
    <source>
        <dbReference type="PROSITE-ProRule" id="PRU10141"/>
    </source>
</evidence>
<dbReference type="PANTHER" id="PTHR44329">
    <property type="entry name" value="SERINE/THREONINE-PROTEIN KINASE TNNI3K-RELATED"/>
    <property type="match status" value="1"/>
</dbReference>
<name>C1MNE1_MICPC</name>
<reference evidence="9 10" key="1">
    <citation type="journal article" date="2009" name="Science">
        <title>Green evolution and dynamic adaptations revealed by genomes of the marine picoeukaryotes Micromonas.</title>
        <authorList>
            <person name="Worden A.Z."/>
            <person name="Lee J.H."/>
            <person name="Mock T."/>
            <person name="Rouze P."/>
            <person name="Simmons M.P."/>
            <person name="Aerts A.L."/>
            <person name="Allen A.E."/>
            <person name="Cuvelier M.L."/>
            <person name="Derelle E."/>
            <person name="Everett M.V."/>
            <person name="Foulon E."/>
            <person name="Grimwood J."/>
            <person name="Gundlach H."/>
            <person name="Henrissat B."/>
            <person name="Napoli C."/>
            <person name="McDonald S.M."/>
            <person name="Parker M.S."/>
            <person name="Rombauts S."/>
            <person name="Salamov A."/>
            <person name="Von Dassow P."/>
            <person name="Badger J.H."/>
            <person name="Coutinho P.M."/>
            <person name="Demir E."/>
            <person name="Dubchak I."/>
            <person name="Gentemann C."/>
            <person name="Eikrem W."/>
            <person name="Gready J.E."/>
            <person name="John U."/>
            <person name="Lanier W."/>
            <person name="Lindquist E.A."/>
            <person name="Lucas S."/>
            <person name="Mayer K.F."/>
            <person name="Moreau H."/>
            <person name="Not F."/>
            <person name="Otillar R."/>
            <person name="Panaud O."/>
            <person name="Pangilinan J."/>
            <person name="Paulsen I."/>
            <person name="Piegu B."/>
            <person name="Poliakov A."/>
            <person name="Robbens S."/>
            <person name="Schmutz J."/>
            <person name="Toulza E."/>
            <person name="Wyss T."/>
            <person name="Zelensky A."/>
            <person name="Zhou K."/>
            <person name="Armbrust E.V."/>
            <person name="Bhattacharya D."/>
            <person name="Goodenough U.W."/>
            <person name="Van de Peer Y."/>
            <person name="Grigoriev I.V."/>
        </authorList>
    </citation>
    <scope>NUCLEOTIDE SEQUENCE [LARGE SCALE GENOMIC DNA]</scope>
    <source>
        <strain evidence="9 10">CCMP1545</strain>
    </source>
</reference>
<dbReference type="InterPro" id="IPR017441">
    <property type="entry name" value="Protein_kinase_ATP_BS"/>
</dbReference>
<dbReference type="InterPro" id="IPR029058">
    <property type="entry name" value="AB_hydrolase_fold"/>
</dbReference>
<dbReference type="GeneID" id="9682528"/>
<dbReference type="KEGG" id="mpp:MICPUCDRAFT_38498"/>
<dbReference type="OrthoDB" id="6431331at2759"/>
<evidence type="ECO:0000256" key="6">
    <source>
        <dbReference type="SAM" id="Coils"/>
    </source>
</evidence>
<feature type="compositionally biased region" description="Pro residues" evidence="7">
    <location>
        <begin position="1"/>
        <end position="10"/>
    </location>
</feature>
<dbReference type="PANTHER" id="PTHR44329:SF11">
    <property type="entry name" value="OS09G0443600 PROTEIN"/>
    <property type="match status" value="1"/>
</dbReference>
<accession>C1MNE1</accession>
<sequence length="728" mass="78139">MAPPRAPPSPTATNAPSSSPAGGAARSEEDLETALGMANDIISQMDAKVKALEASAEEANAMRAQAARLGEKLTAARRAARERGFGDDADLCADDEIDDDVDAPSGDGWAGAASLVADARSGGWLVRPDDVVLGAEIGRGSSGVTHRAMWRGAPVACKIVDVSSPGRAATFLREVRVQSRTRHPNVLPFYGARVDPPDRCWILTTLCHGGTLKQWLYPKGVDNGTKRPLAARLRIAHELARALRCLEESSPRLIHRDVKPSNLFMSSDADDATAYLADFGLAREIRGGEADATEARETLKSNPNSSSPPPKPSSEDVMTGETGTYVYMAPEVVRHERYDAKADVYSFGATLVELVNGAPPYREYFQTPVQIAFAVADGKLRPELKAAASRACPGIAAVAQECVARDPTSRPSFAKIVDAFDAMLPEVTALEEPAAVAMAKRCRQVPVADVAGRGARAIMTSCVGAPAPEGGEGNAPFVLLHGFDSSCLEYRRLFPLLERRAETWALDLLGWGFTDADDGGIGDYSPEAKRAHLHAFWKQEIGRPITLVGASLGGAAAIDFATAHPECVERLVLVDAQGFIEGLGPMGLMPRPIALAGVNVLKTRILRNTANQMAYCDKATFATEDAMRVGQLHTFQPQWADATLSFMKSDGYKVAKRVSAITQPTLVMWGREDKILDPAYATRFAEEVPNSKLLWVEKCGHVAHLEQPEVMRDALFEFAGIGEEVVAA</sequence>
<dbReference type="PROSITE" id="PS00107">
    <property type="entry name" value="PROTEIN_KINASE_ATP"/>
    <property type="match status" value="1"/>
</dbReference>
<keyword evidence="1" id="KW-0808">Transferase</keyword>
<gene>
    <name evidence="9" type="ORF">MICPUCDRAFT_38498</name>
</gene>
<evidence type="ECO:0000256" key="1">
    <source>
        <dbReference type="ARBA" id="ARBA00022679"/>
    </source>
</evidence>
<feature type="region of interest" description="Disordered" evidence="7">
    <location>
        <begin position="291"/>
        <end position="319"/>
    </location>
</feature>
<dbReference type="InterPro" id="IPR000719">
    <property type="entry name" value="Prot_kinase_dom"/>
</dbReference>
<dbReference type="EMBL" id="GG663737">
    <property type="protein sequence ID" value="EEH58280.1"/>
    <property type="molecule type" value="Genomic_DNA"/>
</dbReference>
<dbReference type="InterPro" id="IPR008271">
    <property type="entry name" value="Ser/Thr_kinase_AS"/>
</dbReference>
<dbReference type="eggNOG" id="KOG1454">
    <property type="taxonomic scope" value="Eukaryota"/>
</dbReference>
<dbReference type="PRINTS" id="PR00111">
    <property type="entry name" value="ABHYDROLASE"/>
</dbReference>
<keyword evidence="2 5" id="KW-0547">Nucleotide-binding</keyword>
<dbReference type="Proteomes" id="UP000001876">
    <property type="component" value="Unassembled WGS sequence"/>
</dbReference>
<feature type="region of interest" description="Disordered" evidence="7">
    <location>
        <begin position="1"/>
        <end position="31"/>
    </location>
</feature>
<evidence type="ECO:0000256" key="2">
    <source>
        <dbReference type="ARBA" id="ARBA00022741"/>
    </source>
</evidence>
<dbReference type="SUPFAM" id="SSF53474">
    <property type="entry name" value="alpha/beta-Hydrolases"/>
    <property type="match status" value="1"/>
</dbReference>
<feature type="compositionally biased region" description="Low complexity" evidence="7">
    <location>
        <begin position="11"/>
        <end position="25"/>
    </location>
</feature>
<dbReference type="SMART" id="SM00220">
    <property type="entry name" value="S_TKc"/>
    <property type="match status" value="1"/>
</dbReference>
<dbReference type="PROSITE" id="PS50011">
    <property type="entry name" value="PROTEIN_KINASE_DOM"/>
    <property type="match status" value="1"/>
</dbReference>
<evidence type="ECO:0000256" key="7">
    <source>
        <dbReference type="SAM" id="MobiDB-lite"/>
    </source>
</evidence>
<dbReference type="AlphaFoldDB" id="C1MNE1"/>
<evidence type="ECO:0000259" key="8">
    <source>
        <dbReference type="PROSITE" id="PS50011"/>
    </source>
</evidence>
<evidence type="ECO:0000256" key="4">
    <source>
        <dbReference type="ARBA" id="ARBA00022840"/>
    </source>
</evidence>
<protein>
    <submittedName>
        <fullName evidence="9">Predicted protein</fullName>
    </submittedName>
</protein>
<keyword evidence="10" id="KW-1185">Reference proteome</keyword>
<keyword evidence="4 5" id="KW-0067">ATP-binding</keyword>
<evidence type="ECO:0000256" key="3">
    <source>
        <dbReference type="ARBA" id="ARBA00022777"/>
    </source>
</evidence>
<dbReference type="Pfam" id="PF12697">
    <property type="entry name" value="Abhydrolase_6"/>
    <property type="match status" value="1"/>
</dbReference>
<proteinExistence type="predicted"/>
<dbReference type="SUPFAM" id="SSF56112">
    <property type="entry name" value="Protein kinase-like (PK-like)"/>
    <property type="match status" value="1"/>
</dbReference>
<dbReference type="PROSITE" id="PS00108">
    <property type="entry name" value="PROTEIN_KINASE_ST"/>
    <property type="match status" value="1"/>
</dbReference>
<dbReference type="RefSeq" id="XP_003056635.1">
    <property type="nucleotide sequence ID" value="XM_003056589.1"/>
</dbReference>
<dbReference type="GO" id="GO:0005524">
    <property type="term" value="F:ATP binding"/>
    <property type="evidence" value="ECO:0007669"/>
    <property type="project" value="UniProtKB-UniRule"/>
</dbReference>
<dbReference type="InterPro" id="IPR011009">
    <property type="entry name" value="Kinase-like_dom_sf"/>
</dbReference>